<dbReference type="Gene3D" id="1.20.120.1760">
    <property type="match status" value="1"/>
</dbReference>
<keyword evidence="4" id="KW-0472">Membrane</keyword>
<dbReference type="GO" id="GO:0016020">
    <property type="term" value="C:membrane"/>
    <property type="evidence" value="ECO:0007669"/>
    <property type="project" value="InterPro"/>
</dbReference>
<feature type="region of interest" description="Disordered" evidence="3">
    <location>
        <begin position="245"/>
        <end position="276"/>
    </location>
</feature>
<feature type="transmembrane region" description="Helical" evidence="4">
    <location>
        <begin position="9"/>
        <end position="30"/>
    </location>
</feature>
<dbReference type="PROSITE" id="PS00379">
    <property type="entry name" value="CDP_ALCOHOL_P_TRANSF"/>
    <property type="match status" value="1"/>
</dbReference>
<dbReference type="Pfam" id="PF01066">
    <property type="entry name" value="CDP-OH_P_transf"/>
    <property type="match status" value="1"/>
</dbReference>
<evidence type="ECO:0000256" key="1">
    <source>
        <dbReference type="ARBA" id="ARBA00022679"/>
    </source>
</evidence>
<feature type="compositionally biased region" description="Low complexity" evidence="3">
    <location>
        <begin position="248"/>
        <end position="263"/>
    </location>
</feature>
<evidence type="ECO:0000313" key="6">
    <source>
        <dbReference type="Proteomes" id="UP000011650"/>
    </source>
</evidence>
<dbReference type="GO" id="GO:0008654">
    <property type="term" value="P:phospholipid biosynthetic process"/>
    <property type="evidence" value="ECO:0007669"/>
    <property type="project" value="InterPro"/>
</dbReference>
<dbReference type="AlphaFoldDB" id="M0NWK1"/>
<protein>
    <submittedName>
        <fullName evidence="5">CDP-alcohol phosphatidyltransferase</fullName>
    </submittedName>
</protein>
<keyword evidence="6" id="KW-1185">Reference proteome</keyword>
<feature type="transmembrane region" description="Helical" evidence="4">
    <location>
        <begin position="100"/>
        <end position="121"/>
    </location>
</feature>
<name>M0NWK1_9EURY</name>
<accession>M0NWK1</accession>
<feature type="transmembrane region" description="Helical" evidence="4">
    <location>
        <begin position="183"/>
        <end position="202"/>
    </location>
</feature>
<reference evidence="5 6" key="1">
    <citation type="journal article" date="2014" name="PLoS Genet.">
        <title>Phylogenetically driven sequencing of extremely halophilic archaea reveals strategies for static and dynamic osmo-response.</title>
        <authorList>
            <person name="Becker E.A."/>
            <person name="Seitzer P.M."/>
            <person name="Tritt A."/>
            <person name="Larsen D."/>
            <person name="Krusor M."/>
            <person name="Yao A.I."/>
            <person name="Wu D."/>
            <person name="Madern D."/>
            <person name="Eisen J.A."/>
            <person name="Darling A.E."/>
            <person name="Facciotti M.T."/>
        </authorList>
    </citation>
    <scope>NUCLEOTIDE SEQUENCE [LARGE SCALE GENOMIC DNA]</scope>
    <source>
        <strain evidence="5 6">DSM 21995</strain>
    </source>
</reference>
<sequence>MHLRFVRRLGLADAVTVANAAVGFLAVVAATVDARLAARLILLAAVADGLDGVVARHRGSTDAGPYLDSLADVASFGVAPAALVAFLLLDARTFADDPVFVAAGLGVAALFVSMAVARLGMYTAYDADERETVGVPTTLAATVLAAAVIAGYTAPLLLVAATAAFALLMGSTVTYPDLHAQDALVMGVVQAAVIVTPLGHAATSLLPAWIGEGFAFALLFLAVGYLALGPRFYWGDGIRSPNDVEGPADTAGAVDTTGAADTTDAADADAVEDRGA</sequence>
<dbReference type="InterPro" id="IPR000462">
    <property type="entry name" value="CDP-OH_P_trans"/>
</dbReference>
<comment type="similarity">
    <text evidence="2">Belongs to the CDP-alcohol phosphatidyltransferase class-I family.</text>
</comment>
<dbReference type="InterPro" id="IPR048254">
    <property type="entry name" value="CDP_ALCOHOL_P_TRANSF_CS"/>
</dbReference>
<feature type="transmembrane region" description="Helical" evidence="4">
    <location>
        <begin position="208"/>
        <end position="228"/>
    </location>
</feature>
<comment type="caution">
    <text evidence="5">The sequence shown here is derived from an EMBL/GenBank/DDBJ whole genome shotgun (WGS) entry which is preliminary data.</text>
</comment>
<keyword evidence="4" id="KW-0812">Transmembrane</keyword>
<evidence type="ECO:0000313" key="5">
    <source>
        <dbReference type="EMBL" id="EMA61933.1"/>
    </source>
</evidence>
<evidence type="ECO:0000256" key="4">
    <source>
        <dbReference type="SAM" id="Phobius"/>
    </source>
</evidence>
<keyword evidence="4" id="KW-1133">Transmembrane helix</keyword>
<evidence type="ECO:0000256" key="3">
    <source>
        <dbReference type="SAM" id="MobiDB-lite"/>
    </source>
</evidence>
<dbReference type="Proteomes" id="UP000011650">
    <property type="component" value="Unassembled WGS sequence"/>
</dbReference>
<gene>
    <name evidence="5" type="ORF">C469_05752</name>
</gene>
<dbReference type="STRING" id="1227482.C469_05752"/>
<dbReference type="NCBIfam" id="NF038086">
    <property type="entry name" value="anchor_synt_A"/>
    <property type="match status" value="1"/>
</dbReference>
<dbReference type="GO" id="GO:0016780">
    <property type="term" value="F:phosphotransferase activity, for other substituted phosphate groups"/>
    <property type="evidence" value="ECO:0007669"/>
    <property type="project" value="InterPro"/>
</dbReference>
<keyword evidence="1 2" id="KW-0808">Transferase</keyword>
<feature type="transmembrane region" description="Helical" evidence="4">
    <location>
        <begin position="156"/>
        <end position="176"/>
    </location>
</feature>
<dbReference type="EMBL" id="AOJG01000013">
    <property type="protein sequence ID" value="EMA61933.1"/>
    <property type="molecule type" value="Genomic_DNA"/>
</dbReference>
<evidence type="ECO:0000256" key="2">
    <source>
        <dbReference type="RuleBase" id="RU003750"/>
    </source>
</evidence>
<dbReference type="RefSeq" id="WP_008004642.1">
    <property type="nucleotide sequence ID" value="NZ_AOJG01000013.1"/>
</dbReference>
<organism evidence="5 6">
    <name type="scientific">Halorubrum lipolyticum DSM 21995</name>
    <dbReference type="NCBI Taxonomy" id="1227482"/>
    <lineage>
        <taxon>Archaea</taxon>
        <taxon>Methanobacteriati</taxon>
        <taxon>Methanobacteriota</taxon>
        <taxon>Stenosarchaea group</taxon>
        <taxon>Halobacteria</taxon>
        <taxon>Halobacteriales</taxon>
        <taxon>Haloferacaceae</taxon>
        <taxon>Halorubrum</taxon>
    </lineage>
</organism>
<dbReference type="InterPro" id="IPR043130">
    <property type="entry name" value="CDP-OH_PTrfase_TM_dom"/>
</dbReference>
<proteinExistence type="inferred from homology"/>
<dbReference type="PATRIC" id="fig|1227482.3.peg.1156"/>
<feature type="transmembrane region" description="Helical" evidence="4">
    <location>
        <begin position="66"/>
        <end position="88"/>
    </location>
</feature>